<evidence type="ECO:0000256" key="7">
    <source>
        <dbReference type="ARBA" id="ARBA00023186"/>
    </source>
</evidence>
<accession>A0A267E4S8</accession>
<dbReference type="InterPro" id="IPR011704">
    <property type="entry name" value="ATPase_dyneun-rel_AAA"/>
</dbReference>
<feature type="compositionally biased region" description="Basic and acidic residues" evidence="9">
    <location>
        <begin position="4194"/>
        <end position="4227"/>
    </location>
</feature>
<dbReference type="GO" id="GO:0030687">
    <property type="term" value="C:preribosome, large subunit precursor"/>
    <property type="evidence" value="ECO:0007669"/>
    <property type="project" value="TreeGrafter"/>
</dbReference>
<dbReference type="InterPro" id="IPR002035">
    <property type="entry name" value="VWF_A"/>
</dbReference>
<dbReference type="Proteomes" id="UP000215902">
    <property type="component" value="Unassembled WGS sequence"/>
</dbReference>
<dbReference type="FunFam" id="3.40.50.300:FF:001384">
    <property type="entry name" value="Midasin"/>
    <property type="match status" value="1"/>
</dbReference>
<feature type="compositionally biased region" description="Acidic residues" evidence="9">
    <location>
        <begin position="4168"/>
        <end position="4179"/>
    </location>
</feature>
<dbReference type="SUPFAM" id="SSF52540">
    <property type="entry name" value="P-loop containing nucleoside triphosphate hydrolases"/>
    <property type="match status" value="6"/>
</dbReference>
<dbReference type="GO" id="GO:0000027">
    <property type="term" value="P:ribosomal large subunit assembly"/>
    <property type="evidence" value="ECO:0007669"/>
    <property type="project" value="InterPro"/>
</dbReference>
<evidence type="ECO:0000256" key="3">
    <source>
        <dbReference type="ARBA" id="ARBA00007188"/>
    </source>
</evidence>
<feature type="compositionally biased region" description="Polar residues" evidence="9">
    <location>
        <begin position="4437"/>
        <end position="4457"/>
    </location>
</feature>
<name>A0A267E4S8_9PLAT</name>
<feature type="compositionally biased region" description="Basic and acidic residues" evidence="9">
    <location>
        <begin position="4118"/>
        <end position="4136"/>
    </location>
</feature>
<dbReference type="PIRSF" id="PIRSF010340">
    <property type="entry name" value="Midasin"/>
    <property type="match status" value="1"/>
</dbReference>
<dbReference type="FunFam" id="3.40.50.300:FF:000582">
    <property type="entry name" value="Midasin"/>
    <property type="match status" value="1"/>
</dbReference>
<feature type="compositionally biased region" description="Acidic residues" evidence="9">
    <location>
        <begin position="4560"/>
        <end position="4571"/>
    </location>
</feature>
<evidence type="ECO:0000256" key="4">
    <source>
        <dbReference type="ARBA" id="ARBA00017143"/>
    </source>
</evidence>
<feature type="compositionally biased region" description="Acidic residues" evidence="9">
    <location>
        <begin position="4316"/>
        <end position="4327"/>
    </location>
</feature>
<feature type="compositionally biased region" description="Basic and acidic residues" evidence="9">
    <location>
        <begin position="4595"/>
        <end position="4608"/>
    </location>
</feature>
<dbReference type="InterPro" id="IPR036465">
    <property type="entry name" value="vWFA_dom_sf"/>
</dbReference>
<feature type="compositionally biased region" description="Acidic residues" evidence="9">
    <location>
        <begin position="4277"/>
        <end position="4289"/>
    </location>
</feature>
<dbReference type="Gene3D" id="3.40.50.300">
    <property type="entry name" value="P-loop containing nucleotide triphosphate hydrolases"/>
    <property type="match status" value="6"/>
</dbReference>
<keyword evidence="8" id="KW-0539">Nucleus</keyword>
<dbReference type="InterPro" id="IPR041190">
    <property type="entry name" value="Midasin_AAA_lid_5"/>
</dbReference>
<feature type="region of interest" description="Disordered" evidence="9">
    <location>
        <begin position="4089"/>
        <end position="4654"/>
    </location>
</feature>
<evidence type="ECO:0000256" key="6">
    <source>
        <dbReference type="ARBA" id="ARBA00022840"/>
    </source>
</evidence>
<dbReference type="CDD" id="cd00009">
    <property type="entry name" value="AAA"/>
    <property type="match status" value="3"/>
</dbReference>
<feature type="compositionally biased region" description="Basic and acidic residues" evidence="9">
    <location>
        <begin position="4575"/>
        <end position="4586"/>
    </location>
</feature>
<dbReference type="EMBL" id="NIVC01002605">
    <property type="protein sequence ID" value="PAA56560.1"/>
    <property type="molecule type" value="Genomic_DNA"/>
</dbReference>
<feature type="compositionally biased region" description="Basic and acidic residues" evidence="9">
    <location>
        <begin position="4153"/>
        <end position="4167"/>
    </location>
</feature>
<evidence type="ECO:0000259" key="10">
    <source>
        <dbReference type="PROSITE" id="PS50234"/>
    </source>
</evidence>
<dbReference type="InterPro" id="IPR003593">
    <property type="entry name" value="AAA+_ATPase"/>
</dbReference>
<feature type="domain" description="VWFA" evidence="10">
    <location>
        <begin position="4788"/>
        <end position="4984"/>
    </location>
</feature>
<dbReference type="PANTHER" id="PTHR48103">
    <property type="entry name" value="MIDASIN-RELATED"/>
    <property type="match status" value="1"/>
</dbReference>
<dbReference type="FunFam" id="3.40.50.300:FF:000142">
    <property type="entry name" value="Midasin"/>
    <property type="match status" value="2"/>
</dbReference>
<protein>
    <recommendedName>
        <fullName evidence="4">Midasin</fullName>
    </recommendedName>
</protein>
<evidence type="ECO:0000256" key="8">
    <source>
        <dbReference type="ARBA" id="ARBA00023242"/>
    </source>
</evidence>
<keyword evidence="7" id="KW-0143">Chaperone</keyword>
<feature type="compositionally biased region" description="Low complexity" evidence="9">
    <location>
        <begin position="4414"/>
        <end position="4436"/>
    </location>
</feature>
<dbReference type="GO" id="GO:0005730">
    <property type="term" value="C:nucleolus"/>
    <property type="evidence" value="ECO:0007669"/>
    <property type="project" value="UniProtKB-SubCell"/>
</dbReference>
<feature type="compositionally biased region" description="Low complexity" evidence="9">
    <location>
        <begin position="4290"/>
        <end position="4301"/>
    </location>
</feature>
<gene>
    <name evidence="11" type="ORF">BOX15_Mlig000614g1</name>
</gene>
<feature type="non-terminal residue" evidence="11">
    <location>
        <position position="1"/>
    </location>
</feature>
<dbReference type="Pfam" id="PF07728">
    <property type="entry name" value="AAA_5"/>
    <property type="match status" value="7"/>
</dbReference>
<dbReference type="OrthoDB" id="422220at2759"/>
<dbReference type="Pfam" id="PF17867">
    <property type="entry name" value="AAA_lid_7"/>
    <property type="match status" value="3"/>
</dbReference>
<keyword evidence="6" id="KW-0067">ATP-binding</keyword>
<evidence type="ECO:0000256" key="1">
    <source>
        <dbReference type="ARBA" id="ARBA00004604"/>
    </source>
</evidence>
<feature type="compositionally biased region" description="Polar residues" evidence="9">
    <location>
        <begin position="4615"/>
        <end position="4625"/>
    </location>
</feature>
<feature type="compositionally biased region" description="Basic and acidic residues" evidence="9">
    <location>
        <begin position="4501"/>
        <end position="4522"/>
    </location>
</feature>
<dbReference type="InterPro" id="IPR027417">
    <property type="entry name" value="P-loop_NTPase"/>
</dbReference>
<dbReference type="GO" id="GO:0005654">
    <property type="term" value="C:nucleoplasm"/>
    <property type="evidence" value="ECO:0007669"/>
    <property type="project" value="UniProtKB-SubCell"/>
</dbReference>
<dbReference type="GO" id="GO:0000055">
    <property type="term" value="P:ribosomal large subunit export from nucleus"/>
    <property type="evidence" value="ECO:0007669"/>
    <property type="project" value="TreeGrafter"/>
</dbReference>
<comment type="caution">
    <text evidence="11">The sequence shown here is derived from an EMBL/GenBank/DDBJ whole genome shotgun (WGS) entry which is preliminary data.</text>
</comment>
<evidence type="ECO:0000256" key="5">
    <source>
        <dbReference type="ARBA" id="ARBA00022741"/>
    </source>
</evidence>
<reference evidence="11 12" key="1">
    <citation type="submission" date="2017-06" db="EMBL/GenBank/DDBJ databases">
        <title>A platform for efficient transgenesis in Macrostomum lignano, a flatworm model organism for stem cell research.</title>
        <authorList>
            <person name="Berezikov E."/>
        </authorList>
    </citation>
    <scope>NUCLEOTIDE SEQUENCE [LARGE SCALE GENOMIC DNA]</scope>
    <source>
        <strain evidence="11">DV1</strain>
        <tissue evidence="11">Whole organism</tissue>
    </source>
</reference>
<evidence type="ECO:0000313" key="12">
    <source>
        <dbReference type="Proteomes" id="UP000215902"/>
    </source>
</evidence>
<keyword evidence="5" id="KW-0547">Nucleotide-binding</keyword>
<feature type="compositionally biased region" description="Acidic residues" evidence="9">
    <location>
        <begin position="4336"/>
        <end position="4349"/>
    </location>
</feature>
<dbReference type="InterPro" id="IPR040848">
    <property type="entry name" value="AAA_lid_7"/>
</dbReference>
<dbReference type="PANTHER" id="PTHR48103:SF2">
    <property type="entry name" value="MIDASIN"/>
    <property type="match status" value="1"/>
</dbReference>
<dbReference type="GO" id="GO:0005524">
    <property type="term" value="F:ATP binding"/>
    <property type="evidence" value="ECO:0007669"/>
    <property type="project" value="UniProtKB-KW"/>
</dbReference>
<dbReference type="SMART" id="SM00382">
    <property type="entry name" value="AAA"/>
    <property type="match status" value="6"/>
</dbReference>
<proteinExistence type="inferred from homology"/>
<evidence type="ECO:0000313" key="11">
    <source>
        <dbReference type="EMBL" id="PAA56560.1"/>
    </source>
</evidence>
<comment type="subcellular location">
    <subcellularLocation>
        <location evidence="1">Nucleus</location>
        <location evidence="1">Nucleolus</location>
    </subcellularLocation>
    <subcellularLocation>
        <location evidence="2">Nucleus</location>
        <location evidence="2">Nucleoplasm</location>
    </subcellularLocation>
</comment>
<dbReference type="InterPro" id="IPR012099">
    <property type="entry name" value="Midasin"/>
</dbReference>
<dbReference type="PROSITE" id="PS50234">
    <property type="entry name" value="VWFA"/>
    <property type="match status" value="1"/>
</dbReference>
<evidence type="ECO:0000256" key="9">
    <source>
        <dbReference type="SAM" id="MobiDB-lite"/>
    </source>
</evidence>
<comment type="similarity">
    <text evidence="3">Belongs to the midasin family.</text>
</comment>
<organism evidence="11 12">
    <name type="scientific">Macrostomum lignano</name>
    <dbReference type="NCBI Taxonomy" id="282301"/>
    <lineage>
        <taxon>Eukaryota</taxon>
        <taxon>Metazoa</taxon>
        <taxon>Spiralia</taxon>
        <taxon>Lophotrochozoa</taxon>
        <taxon>Platyhelminthes</taxon>
        <taxon>Rhabditophora</taxon>
        <taxon>Macrostomorpha</taxon>
        <taxon>Macrostomida</taxon>
        <taxon>Macrostomidae</taxon>
        <taxon>Macrostomum</taxon>
    </lineage>
</organism>
<keyword evidence="12" id="KW-1185">Reference proteome</keyword>
<sequence>SQQNPVAQLPQAQPLPQFYPTKSARKCASLVSLCDPGQPLLVQGPVGCGKTSLVELLANEAGASLAKLQLGDQTDSKTLIGCYCCTPVPGQFVWKPGPLLSAVQSGSWLLLEDIDSAPPDLLSTLQPLIEHKSVYVSHYGESVTPADGFRLVVTRRLYQSLDGYSCAHNSFLSAGHWLMLRLDRIDAEDLAQIIQLNYPNAAPLTSKILEIFDLFQAADRDAPQSRHRRLVTTRDLLKFCSRLEASASAWRYPQAPDDGPAAPVEYNARAVFHEALDCFVAASAEFDERKAGALRLAQAVSLTREEALERLKGVALDVAETPNSVIIGRARLPRLDSRPSKQRQAGGGLALNRGTASLLERLAVCAKQGEPALLVGETGCGKSACVQYLANRLGRSLRVINLSQQTDPADLIGGYKPLQLRLIVKPVREQFELLFGQLFNADGSNDKFLTYVQLCFHSGRWSDLLQLMERPLASALRRLPGNADWLTLRDRLAQLRAQLLACEGANQATSFSFIEGALVEAIRSGHWVLLDEINLATPETLECLSGLLDRPDGSLVLTERGDSQPVPRHPDFRLFACMNPATDAGKHNLPIGVRNRFTELAFAEPDDDTDLAHLVSHYLAALSPSAAQVAGIVRFYRRVRLAADSTLCDASGLRPHFSLRSLCRALREAGRDAYRNAPRSLYEGFAFAFLAQLDKPSALAVERMIANDILGCQQLPTFQTPPRPIDDAGTQDGASRYILVENYWIRRGPLQPATQPRYVLTASIKENLRCLARIVSAGSLPVLIQGETSVGKTSLIRYLAELTGNECLRINNHEHTEIAEYVGNYASDRDGRLVFQEGPLVQAMRRGSWIVLDELNLAASDVLEALNRVLDDNRELFVAETQDTIRAHPHFMLFATQNPPGLYGGRKRLSRALRNRFVELHFQPIPRPELELILQRRCDLPLSRCAKLVEAMHQLQARRKRTGIFQGKDGFVTLRDLFRWAERHRLFTLPDSKQTLFDWDQFLAEQGYLLLAGRARDPTDAADVQSVLESVFRRRLSESELFDLHDKTSPVSKQILTDCRTALANDADAGDDEASHQQLAWTRELRRLCVLLGNCQKFGEPALLIGPTGVGKTTVCQALAEMRRQDLLTLNCHMNTEAADFLGSLRPVRERRIDASEEQQSQPVIPMFEWVDGVLVQAMRRGADLLVDEISLADDSVLERLNSVLEPERELVLAERSRTGDGGNTVEVLKALPEFRLVATMNPGGDFGKKELSPALRNRFTEIWCPQPASLLPIVARNLGQQLAHLAKPMADLLTEAAKAAPTDDGRLTVSARTALVWVAFVRQRRQADRLPAELAFLHGYQMTCLDPLGDAADQSVTTRLLSEAVAQLRSCCLSAGLYTAKSFEAKIVRPFVESAKPGSVLPLTVSVEERQFGIEPFFIDMGQNPQPTPDFSLSAPTPNANCRRLLRALQLPGSRPVLLEGSPGVGKTSLVAALAKASGHRLVRINLSEHTDVADLFGSDLPKEGELGFAWHSGPLLRALQLGHWVVLDEMNLASQSVLEGLNSCLDHRGEIFVPELNRAFTVQSGRTRIFACQNPAREGGGRKCLPRSFVNRFVQVHLTPLTPADQLTVAGAVYAELPLPSDTLESMIRFNCLLQQRVSVDRSFGLAGSPWEFNLRDVFRWCEALRLHGDGGRRRCQPGLFLRLVYSGRMRCREDRRRVADLYTEVFPDESANPVYPWPTMLHVTNTHVTVGAARVARQHSVSRISDTTNDEAYLLRHQLGALESLLHCVRFGWPASLIGPEAAGKTRLVRLLAGLCGRRLRVMPLSAGMDTGDLVGGYEQTEPGREGRQLARRARSLARDAARLLSKSRNSAGKTALMLARKALGDAETEQVANESEQTRLLGELLTALEAHCPDELRGRLNTVARQWRELRLSTDSTAASSNGAASVRFRWRDSQLVRAVREGDWLLLDSANHCGVAVLDRLNSLLEPDGRLYLTERGGDIDGDGDEVSPHPEFRLFLASDPKFGELSRAMRNRCAEIWIDPLPPDGAADLVSGLGQSSATKLALRLHCSLTPTPPLTDLLSACRLLLRAADAVDASVKSKTRRKPKRRKLFAPDVVSEEAPAAADRLLRLVLEGVYADRQLSDAAARAVRAAIDAIVDAGCSLSALPTGPVISPPPTPPIRLSELLADPTACLADAGLRLILSLAGPLWLLPTDSGCLATAELYLEWSSARDLPQRLNALAKAFADNQIVSGVFPAADITRLMSSTPAVHSIAAYCRRHDLVDLADPVDVRVLPFVLADAHANADDQSATSACFAALDRHQLGMRALLTLAEAEARLVMTTNQADASKSESALTAASVMSLKARLVDGKRQRLTRRERAALEPAMTAADALLGGLRDLLTAGVDDSDLIGPISSLPAAVFELKRTLHLLYSQPVSGASQCERCVVQALASLRSRILPSILPGCGDGSSTSSSAYRRHLVDVEHRINACLSSSCLTQSAVSAVGPPWEQVYSLLNPPVLTGPLDWRRLCRALRVGELVRCIRLPSRRAVGLAAGPLLLRLAEKSDLLDADAAVDSGDDQLALLSASAADDDQRDSASPAATARELLRLLPIRARFRQIDCQADRLLLLLPAALAMRGFGQPGRPSEHFDSCRDFIIDRLLLGQHINDWSWQSALIRCDYADASVDNDGDICMEPCGDVSDFGPGFSRANQSLSAMLLCYHGDRRVNCPLARVDDRRNQLSWLAGYLTASAGAVLDQSSSSVMPTQSELSMLDGLRLLAGQLIGCYRPHWIGDGGGSGAKVPAELLEIIGPDNSLLTLTADSEQQQPQRQQCLPDPHRLTFDLASLLLGLARPGSPLDPQLQLATLASQLAREAAESSARLRLRRLYRRHACGYGDGEDDSKANFNVDSETENEFEPPWWRQLADHVGTMLSSLASCRKDLSHRPEASPHRQQAEYERLQTEITQFATNYCRRDLLASLAGFANGDDCIDSISEQCYSAVVHQLDNWAAVTDAFANRLLTAYPALVDLSYSFLLGLALARRAMELRLARLRKLLPQFQSVTSQVSHLCGAFPPTSLDAARSLERLLATGACGSGSKRQLLPALLRLGLLATAEPDPSARLAGAGRVLRDDLLPAFTDWQRRRLEREAQEESLYTYKEHSRLETRTTEEQFEADLRLAFPDFNDCYADLLTSTMTMTSDDEKAKSANEAKKDSEEFSDRDRLLLMCALQRAADGDRDGQLTARLADCCYRLAGDLCSDAARDGRFLDPDADPKLLASHLRALTSLIASAASSAAESAASADYPDCLLAAPLDVYRDPAPDAAAACLAPLARLSIRLGELLGQWPENATLVQLRKLAGRVMSFNVRDPLMKFVTGVDLVLAELQRWEAVASHEVSLMTELRQLSGVIIEWRRMELNSWKACLDHCQWRFRQSAARWLLPLAGILNDCTQPAQKCNASQLCQSLCQFLDRASLGDFSARLDCVGLLERLSDDWLLDDQCRSVLANARAYYAQYLPAVAAAARERRAGVESQLKDFIKIVKWSDMNFWSVRASVDRSHRAVLKAVKQLEELLRESALSAGCFSLPESANHKSTNSDVDLSEGDEVAHFATQLTAELAKPTTVVVSSELAKFEAEFLPRSPQLAERIRRLAPTSAASEAAAAVTSSVSGVAELCQRIVESSRQLRDMAPEQTDSRERYERQASQIQRLKRKALSDLFKTLQQAGLSYRKGRLAALSSLDEHRCLLFSFASFHQRDCHAGQHLLRGMHRRLAMTSTLTGGACTKELGLDGIERCDGFSLHLQRLLADLCRLLSRHAASFVRLAAAAETAAAAPVTPRRRLSLCRLEAACNSTASQWAEYFSGLQPAAGTAGCQGDGSDCPAYARPSAAAELLRPPPDNSLAGWLPGALRQLAELHRRPADGQVLVNPFNSIADAIEAASGEVENGSVAEQSPSCCSTSSASMVECAEALVKSVLSCSQALAKADQGCNEDSDTADRQLSVAAPLTVLFSLDRTLTVPSLLAAADRLVDLIDCSPTEDFNAAKAASEPLIAFLQHLYAPYLASGLAALRHLAQLWSVLNSVFHDLLANGYCRPPPFAEEDDSSAAADSANGRQFKDVAGGGLGEGEGATDVSEQIESEDQLEGLKGDKEGDNEDQQKDIQEQPDGVEMSDDFNAPMFDDKDKTKDEDNQRDGEDEDNQAEEDLDRQMADLGDAEADDIDRNFWGKEDDEKGEDDKEGGADEEEKKKREERGPGVAAEEQEASAVGVDENEQQQSKPGDAANEEEDRKKKPAKKKGEKEAEKDDEAEEPMDEDGAAALPDESAAAAAEEEAPLFEMPEGQIEGDDGDGDNNNDNERGNDEKEADNDGQDEDEQQGDAKAEPMDADDDAESEADQQRQEQEDAWLPDSTDADTQQQQQQVTEEADGEANATGANGGSGQGASSQQQQQQSAASHSQQQQQQQRSLDSSNATGCQQSTTANDTAPDSGDDDDNQPDSQSWRRRQPDSQDGANRQQQQQQRQSRRRRRPEAEEAQHRRTNVDRADADDSKSKRRANLVEAGKEDDNADDEDHEGTEADTYQHLAPRDDEAEQPTEDAEALDSAGRDHNRARLGSDDDQQDEDTTAKDKEQLERLEPDADDQPAEQSKQKPLQQRNRRSELRPDGDLAEESPPGTPEPPTASRPEDLLATAQAERGPAFFTSAIVDKLSGGHRQEEATPSMLQTQPPVQMALSTTGPPATAALTAWAECQRRTESLSRQLAEQLRAVLQPTRAARLQGDYRSGRRLNMRKLVPYVASQMRKDRIWLRRCKPSKREYQVLLAIDDSQSMLANRADQFTVDSLAVLSGALNTIESGQLAVCKFGAQPAELLHPLDQPFTAEAAAGVAAKLTFQQADTKLMQLLPLATQLLAESRTSSAAQLLLVLTDGTFSDHMHPGVERCLRLAREARIFPVCVILDSPAGRASVYDIRSQQFVREAQGARRVTLVPYLDLFPFPFYLVVRDIAQLPSVLSEALRQWFEVVNAAF</sequence>
<evidence type="ECO:0000256" key="2">
    <source>
        <dbReference type="ARBA" id="ARBA00004642"/>
    </source>
</evidence>
<dbReference type="SUPFAM" id="SSF53300">
    <property type="entry name" value="vWA-like"/>
    <property type="match status" value="1"/>
</dbReference>
<dbReference type="GO" id="GO:0016887">
    <property type="term" value="F:ATP hydrolysis activity"/>
    <property type="evidence" value="ECO:0007669"/>
    <property type="project" value="InterPro"/>
</dbReference>
<feature type="compositionally biased region" description="Acidic residues" evidence="9">
    <location>
        <begin position="4357"/>
        <end position="4367"/>
    </location>
</feature>
<dbReference type="STRING" id="282301.A0A267E4S8"/>
<dbReference type="Pfam" id="PF17865">
    <property type="entry name" value="AAA_lid_5"/>
    <property type="match status" value="1"/>
</dbReference>